<protein>
    <submittedName>
        <fullName evidence="1">Uncharacterized protein</fullName>
    </submittedName>
</protein>
<reference evidence="1 2" key="1">
    <citation type="journal article" date="2021" name="Hortic Res">
        <title>High-quality reference genome and annotation aids understanding of berry development for evergreen blueberry (Vaccinium darrowii).</title>
        <authorList>
            <person name="Yu J."/>
            <person name="Hulse-Kemp A.M."/>
            <person name="Babiker E."/>
            <person name="Staton M."/>
        </authorList>
    </citation>
    <scope>NUCLEOTIDE SEQUENCE [LARGE SCALE GENOMIC DNA]</scope>
    <source>
        <strain evidence="2">cv. NJ 8807/NJ 8810</strain>
        <tissue evidence="1">Young leaf</tissue>
    </source>
</reference>
<organism evidence="1 2">
    <name type="scientific">Vaccinium darrowii</name>
    <dbReference type="NCBI Taxonomy" id="229202"/>
    <lineage>
        <taxon>Eukaryota</taxon>
        <taxon>Viridiplantae</taxon>
        <taxon>Streptophyta</taxon>
        <taxon>Embryophyta</taxon>
        <taxon>Tracheophyta</taxon>
        <taxon>Spermatophyta</taxon>
        <taxon>Magnoliopsida</taxon>
        <taxon>eudicotyledons</taxon>
        <taxon>Gunneridae</taxon>
        <taxon>Pentapetalae</taxon>
        <taxon>asterids</taxon>
        <taxon>Ericales</taxon>
        <taxon>Ericaceae</taxon>
        <taxon>Vaccinioideae</taxon>
        <taxon>Vaccinieae</taxon>
        <taxon>Vaccinium</taxon>
    </lineage>
</organism>
<accession>A0ACB7XR05</accession>
<gene>
    <name evidence="1" type="ORF">Vadar_015794</name>
</gene>
<dbReference type="EMBL" id="CM037151">
    <property type="protein sequence ID" value="KAH7843368.1"/>
    <property type="molecule type" value="Genomic_DNA"/>
</dbReference>
<sequence>MSTREKVKKKVQEKSERIAARIEHGFDKAHHTADRVLWPLAPIDAVVHGTARGIKNWLCDEHPKKPDCHDKSDSDDSDESSQSNNGSNNINSKGNNNINSSGNRAKGNVNVGNEDEDFTANLVSDGVFVVSVDDFEGVELSGWAVDDFVDCAAAADSVESFQRREIQRWCAGERWGQV</sequence>
<dbReference type="Proteomes" id="UP000828048">
    <property type="component" value="Chromosome 1"/>
</dbReference>
<evidence type="ECO:0000313" key="2">
    <source>
        <dbReference type="Proteomes" id="UP000828048"/>
    </source>
</evidence>
<proteinExistence type="predicted"/>
<keyword evidence="2" id="KW-1185">Reference proteome</keyword>
<evidence type="ECO:0000313" key="1">
    <source>
        <dbReference type="EMBL" id="KAH7843368.1"/>
    </source>
</evidence>
<name>A0ACB7XR05_9ERIC</name>
<comment type="caution">
    <text evidence="1">The sequence shown here is derived from an EMBL/GenBank/DDBJ whole genome shotgun (WGS) entry which is preliminary data.</text>
</comment>